<keyword evidence="3" id="KW-0813">Transport</keyword>
<keyword evidence="6" id="KW-1278">Translocase</keyword>
<dbReference type="AlphaFoldDB" id="A0A4Q2EI03"/>
<comment type="caution">
    <text evidence="10">The sequence shown here is derived from an EMBL/GenBank/DDBJ whole genome shotgun (WGS) entry which is preliminary data.</text>
</comment>
<feature type="compositionally biased region" description="Low complexity" evidence="8">
    <location>
        <begin position="21"/>
        <end position="30"/>
    </location>
</feature>
<dbReference type="InterPro" id="IPR027417">
    <property type="entry name" value="P-loop_NTPase"/>
</dbReference>
<feature type="compositionally biased region" description="Low complexity" evidence="8">
    <location>
        <begin position="1"/>
        <end position="13"/>
    </location>
</feature>
<evidence type="ECO:0000256" key="2">
    <source>
        <dbReference type="ARBA" id="ARBA00005417"/>
    </source>
</evidence>
<sequence>MSSGRTRSRPSTPAAGWGPKSATPSSSGGARSRRQAHQEALEWIARVGLHPPRDIFERYPHELSGGMRQRISLALGLCGGQPILVADEPTSALDMVRQRACVTLIDRLCREDSTTLIFVSHDLALVASLCDHLVVLQHGSILDAGPTATVLADPRMGDLVERTRRRRGEWNTP</sequence>
<evidence type="ECO:0000256" key="3">
    <source>
        <dbReference type="ARBA" id="ARBA00022448"/>
    </source>
</evidence>
<protein>
    <recommendedName>
        <fullName evidence="9">ABC transporter domain-containing protein</fullName>
    </recommendedName>
</protein>
<dbReference type="OrthoDB" id="8036461at2"/>
<feature type="region of interest" description="Disordered" evidence="8">
    <location>
        <begin position="1"/>
        <end position="34"/>
    </location>
</feature>
<dbReference type="Gene3D" id="3.40.50.300">
    <property type="entry name" value="P-loop containing nucleotide triphosphate hydrolases"/>
    <property type="match status" value="1"/>
</dbReference>
<evidence type="ECO:0000256" key="6">
    <source>
        <dbReference type="ARBA" id="ARBA00022967"/>
    </source>
</evidence>
<evidence type="ECO:0000256" key="1">
    <source>
        <dbReference type="ARBA" id="ARBA00004370"/>
    </source>
</evidence>
<dbReference type="EMBL" id="PPCV01000001">
    <property type="protein sequence ID" value="RXW33227.1"/>
    <property type="molecule type" value="Genomic_DNA"/>
</dbReference>
<evidence type="ECO:0000259" key="9">
    <source>
        <dbReference type="Pfam" id="PF00005"/>
    </source>
</evidence>
<keyword evidence="4" id="KW-1003">Cell membrane</keyword>
<name>A0A4Q2EI03_9ACTN</name>
<evidence type="ECO:0000313" key="10">
    <source>
        <dbReference type="EMBL" id="RXW33227.1"/>
    </source>
</evidence>
<comment type="similarity">
    <text evidence="2">Belongs to the ABC transporter superfamily.</text>
</comment>
<gene>
    <name evidence="10" type="ORF">C1706_00155</name>
</gene>
<accession>A0A4Q2EI03</accession>
<dbReference type="InterPro" id="IPR017871">
    <property type="entry name" value="ABC_transporter-like_CS"/>
</dbReference>
<keyword evidence="11" id="KW-1185">Reference proteome</keyword>
<organism evidence="10 11">
    <name type="scientific">Propioniciclava flava</name>
    <dbReference type="NCBI Taxonomy" id="2072026"/>
    <lineage>
        <taxon>Bacteria</taxon>
        <taxon>Bacillati</taxon>
        <taxon>Actinomycetota</taxon>
        <taxon>Actinomycetes</taxon>
        <taxon>Propionibacteriales</taxon>
        <taxon>Propionibacteriaceae</taxon>
        <taxon>Propioniciclava</taxon>
    </lineage>
</organism>
<dbReference type="Pfam" id="PF00005">
    <property type="entry name" value="ABC_tran"/>
    <property type="match status" value="1"/>
</dbReference>
<dbReference type="GO" id="GO:0005524">
    <property type="term" value="F:ATP binding"/>
    <property type="evidence" value="ECO:0007669"/>
    <property type="project" value="InterPro"/>
</dbReference>
<dbReference type="InterPro" id="IPR050388">
    <property type="entry name" value="ABC_Ni/Peptide_Import"/>
</dbReference>
<dbReference type="GO" id="GO:0016020">
    <property type="term" value="C:membrane"/>
    <property type="evidence" value="ECO:0007669"/>
    <property type="project" value="UniProtKB-SubCell"/>
</dbReference>
<feature type="domain" description="ABC transporter" evidence="9">
    <location>
        <begin position="35"/>
        <end position="91"/>
    </location>
</feature>
<evidence type="ECO:0000256" key="7">
    <source>
        <dbReference type="ARBA" id="ARBA00023136"/>
    </source>
</evidence>
<dbReference type="PANTHER" id="PTHR43297">
    <property type="entry name" value="OLIGOPEPTIDE TRANSPORT ATP-BINDING PROTEIN APPD"/>
    <property type="match status" value="1"/>
</dbReference>
<evidence type="ECO:0000256" key="5">
    <source>
        <dbReference type="ARBA" id="ARBA00022519"/>
    </source>
</evidence>
<keyword evidence="5" id="KW-0997">Cell inner membrane</keyword>
<evidence type="ECO:0000256" key="4">
    <source>
        <dbReference type="ARBA" id="ARBA00022475"/>
    </source>
</evidence>
<comment type="subcellular location">
    <subcellularLocation>
        <location evidence="1">Membrane</location>
    </subcellularLocation>
</comment>
<evidence type="ECO:0000256" key="8">
    <source>
        <dbReference type="SAM" id="MobiDB-lite"/>
    </source>
</evidence>
<dbReference type="InterPro" id="IPR003439">
    <property type="entry name" value="ABC_transporter-like_ATP-bd"/>
</dbReference>
<dbReference type="GO" id="GO:0016887">
    <property type="term" value="F:ATP hydrolysis activity"/>
    <property type="evidence" value="ECO:0007669"/>
    <property type="project" value="InterPro"/>
</dbReference>
<keyword evidence="7" id="KW-0472">Membrane</keyword>
<dbReference type="SUPFAM" id="SSF52540">
    <property type="entry name" value="P-loop containing nucleoside triphosphate hydrolases"/>
    <property type="match status" value="1"/>
</dbReference>
<evidence type="ECO:0000313" key="11">
    <source>
        <dbReference type="Proteomes" id="UP000290624"/>
    </source>
</evidence>
<dbReference type="Proteomes" id="UP000290624">
    <property type="component" value="Unassembled WGS sequence"/>
</dbReference>
<proteinExistence type="inferred from homology"/>
<dbReference type="PROSITE" id="PS00211">
    <property type="entry name" value="ABC_TRANSPORTER_1"/>
    <property type="match status" value="1"/>
</dbReference>
<dbReference type="RefSeq" id="WP_129457193.1">
    <property type="nucleotide sequence ID" value="NZ_PPCV01000001.1"/>
</dbReference>
<dbReference type="PANTHER" id="PTHR43297:SF14">
    <property type="entry name" value="ATPASE AAA-TYPE CORE DOMAIN-CONTAINING PROTEIN"/>
    <property type="match status" value="1"/>
</dbReference>
<reference evidence="10 11" key="1">
    <citation type="submission" date="2018-01" db="EMBL/GenBank/DDBJ databases">
        <title>Lactibacter flavus gen. nov., sp. nov., a novel bacterium of the family Propionibacteriaceae isolated from raw milk and dairy products.</title>
        <authorList>
            <person name="Wenning M."/>
            <person name="Breitenwieser F."/>
            <person name="Huptas C."/>
            <person name="von Neubeck M."/>
            <person name="Busse H.-J."/>
            <person name="Scherer S."/>
        </authorList>
    </citation>
    <scope>NUCLEOTIDE SEQUENCE [LARGE SCALE GENOMIC DNA]</scope>
    <source>
        <strain evidence="10 11">VG341</strain>
    </source>
</reference>